<protein>
    <recommendedName>
        <fullName evidence="12">V-SNARE coiled-coil homology domain-containing protein</fullName>
    </recommendedName>
</protein>
<dbReference type="Proteomes" id="UP000663879">
    <property type="component" value="Unassembled WGS sequence"/>
</dbReference>
<feature type="region of interest" description="Disordered" evidence="11">
    <location>
        <begin position="921"/>
        <end position="942"/>
    </location>
</feature>
<evidence type="ECO:0000259" key="12">
    <source>
        <dbReference type="PROSITE" id="PS50892"/>
    </source>
</evidence>
<dbReference type="InterPro" id="IPR013577">
    <property type="entry name" value="LLGL2"/>
</dbReference>
<keyword evidence="10" id="KW-0175">Coiled coil</keyword>
<evidence type="ECO:0000256" key="4">
    <source>
        <dbReference type="ARBA" id="ARBA00022475"/>
    </source>
</evidence>
<evidence type="ECO:0000256" key="8">
    <source>
        <dbReference type="ARBA" id="ARBA00022737"/>
    </source>
</evidence>
<comment type="similarity">
    <text evidence="3">Belongs to the WD repeat L(2)GL family.</text>
</comment>
<evidence type="ECO:0000256" key="7">
    <source>
        <dbReference type="ARBA" id="ARBA00022574"/>
    </source>
</evidence>
<dbReference type="PROSITE" id="PS50082">
    <property type="entry name" value="WD_REPEATS_2"/>
    <property type="match status" value="1"/>
</dbReference>
<dbReference type="SMART" id="SM00320">
    <property type="entry name" value="WD40"/>
    <property type="match status" value="6"/>
</dbReference>
<feature type="compositionally biased region" description="Polar residues" evidence="11">
    <location>
        <begin position="744"/>
        <end position="753"/>
    </location>
</feature>
<keyword evidence="5" id="KW-0268">Exocytosis</keyword>
<dbReference type="GO" id="GO:0005096">
    <property type="term" value="F:GTPase activator activity"/>
    <property type="evidence" value="ECO:0007669"/>
    <property type="project" value="TreeGrafter"/>
</dbReference>
<accession>A0A813XRC9</accession>
<dbReference type="CDD" id="cd15873">
    <property type="entry name" value="R-SNARE_STXBP5_6"/>
    <property type="match status" value="1"/>
</dbReference>
<dbReference type="InterPro" id="IPR042855">
    <property type="entry name" value="V_SNARE_CC"/>
</dbReference>
<dbReference type="AlphaFoldDB" id="A0A813XRC9"/>
<evidence type="ECO:0000313" key="13">
    <source>
        <dbReference type="EMBL" id="CAF0873618.1"/>
    </source>
</evidence>
<dbReference type="GO" id="GO:0019905">
    <property type="term" value="F:syntaxin binding"/>
    <property type="evidence" value="ECO:0007669"/>
    <property type="project" value="TreeGrafter"/>
</dbReference>
<dbReference type="GO" id="GO:0005886">
    <property type="term" value="C:plasma membrane"/>
    <property type="evidence" value="ECO:0007669"/>
    <property type="project" value="UniProtKB-SubCell"/>
</dbReference>
<dbReference type="GO" id="GO:0006893">
    <property type="term" value="P:Golgi to plasma membrane transport"/>
    <property type="evidence" value="ECO:0007669"/>
    <property type="project" value="TreeGrafter"/>
</dbReference>
<dbReference type="Pfam" id="PF00400">
    <property type="entry name" value="WD40"/>
    <property type="match status" value="1"/>
</dbReference>
<dbReference type="PANTHER" id="PTHR10241">
    <property type="entry name" value="LETHAL 2 GIANT LARVAE PROTEIN"/>
    <property type="match status" value="1"/>
</dbReference>
<dbReference type="Pfam" id="PF08366">
    <property type="entry name" value="LLGL"/>
    <property type="match status" value="1"/>
</dbReference>
<feature type="compositionally biased region" description="Basic residues" evidence="11">
    <location>
        <begin position="727"/>
        <end position="736"/>
    </location>
</feature>
<keyword evidence="4" id="KW-1003">Cell membrane</keyword>
<keyword evidence="4" id="KW-0472">Membrane</keyword>
<comment type="subcellular location">
    <subcellularLocation>
        <location evidence="1">Cell membrane</location>
        <topology evidence="1">Peripheral membrane protein</topology>
    </subcellularLocation>
    <subcellularLocation>
        <location evidence="2">Cytoplasm</location>
    </subcellularLocation>
</comment>
<dbReference type="GO" id="GO:0006887">
    <property type="term" value="P:exocytosis"/>
    <property type="evidence" value="ECO:0007669"/>
    <property type="project" value="UniProtKB-KW"/>
</dbReference>
<evidence type="ECO:0000313" key="14">
    <source>
        <dbReference type="Proteomes" id="UP000663879"/>
    </source>
</evidence>
<feature type="repeat" description="WD" evidence="9">
    <location>
        <begin position="512"/>
        <end position="528"/>
    </location>
</feature>
<keyword evidence="6" id="KW-0963">Cytoplasm</keyword>
<dbReference type="InterPro" id="IPR011047">
    <property type="entry name" value="Quinoprotein_ADH-like_sf"/>
</dbReference>
<sequence>MSMASKFSIKLANIFSNSDKKSSNSSQMSAANAELEAIQDKARKETLKLTKTSRIGFPYRPTCVAYDQVQHLLAIGNRYGYVKLYGGDSIEYTIYHSQSSTSQNFNHAASSSSLTQNLQGSTTTPNSQYPNSVLFMAFVTNEGALITYTEDSTISFWNLRQKQPGITYSRKLVNEKGSVMYLPFQSNWLYIGTEKGNTYLLNIYNNFSQSGYDVKWNNVIELTQKTKPGKVIHLSEHPLDSSKLLIGYDSGLIVLWNLKAKRGEMRFYGTAESMSSISWFYDGKQFISSHNNGSLIIWNSKNDNKPINILHPHMNESDLIPKYNMIKKVAWESNRNGDSMIIFSDGLLSTDSNIKDAITIIKNNKTRTIIEMKEKIVDFLVINNNPWTSADCPSDPSALVVLLENNLVVIDLKTEGYPLFQHHHQMNLHESPVTILEYIVDPSKTLLHHLNTSRERNLQNTLLSQQQQNQQQTNQNNTNQMGTTSSTQFLSSLPYPIDGGLKCSKLNIFSYNEIIATGHEDGTIRLWDSSGLSLTLLHKFKTHKIFDKRRSETTSIEIDMPFKITAICLHNTYLAVAAAGGHVTLYKFYSKGQNPADEELGDIPLFEIPINYELNSEMTTNTNKSPNDTTTQTLLNNAESVNKKELKCFLRTKIGYRKQFGYQPELVCLLYWSQKPPIVNNINIHTKANLLLFGTDESIVGVDYHNRAILINVSLVDFYGIQDPFHRGNRSPKKHNKSNELDESNSNDQHQHSVLQKQMTLDVHQTEANLNAASRSSSCSSLENLSQCEGVTFIKIMDYTPANTKSDIISQNPVQIWLGTTYGSVIVLNIINLAPNSENKQNAQMNNQKTTLITPTGIVHTLKGQIVDVSYLDLNPNVAQCHSIQSNDQVEDLDIDFSYLNVSQVSNSIADNFYASSYAKDNNNNNSDSNSNSCGTNSSPSPTLTPTVNAFVNPFSNPTTQVAQATNITSQSTSSIDEPPKSSKMLKMRKFSTTLKETLIGTKSIKGDYGLTQEIIDRNQYAVLTSEYQIKVISLPSNTCINKTAITEGTVAKASITVINSISYLTCYLTNGSFLIYFLPNPTLKVNLNLNSNTHLVKEKELLDRTLKTFSFSSKGHSLFMCSPSEIQKLYLSTPIGCSSLTDMLSEFFDPKVPCPVQPKPNIFKSLFSNSPVDREELFGESSGKPSACIIKNVEGDVHKAKKEMTELQKLAMERGEKLSALELKSEQMTQAASAFAKNASDLANKYKNKNKFF</sequence>
<dbReference type="InterPro" id="IPR000664">
    <property type="entry name" value="Lethal2_giant"/>
</dbReference>
<dbReference type="SUPFAM" id="SSF58038">
    <property type="entry name" value="SNARE fusion complex"/>
    <property type="match status" value="1"/>
</dbReference>
<dbReference type="PANTHER" id="PTHR10241:SF25">
    <property type="entry name" value="TOMOSYN, ISOFORM C"/>
    <property type="match status" value="1"/>
</dbReference>
<dbReference type="Pfam" id="PF00957">
    <property type="entry name" value="Synaptobrevin"/>
    <property type="match status" value="1"/>
</dbReference>
<keyword evidence="14" id="KW-1185">Reference proteome</keyword>
<feature type="region of interest" description="Disordered" evidence="11">
    <location>
        <begin position="463"/>
        <end position="485"/>
    </location>
</feature>
<comment type="caution">
    <text evidence="13">The sequence shown here is derived from an EMBL/GenBank/DDBJ whole genome shotgun (WGS) entry which is preliminary data.</text>
</comment>
<evidence type="ECO:0000256" key="2">
    <source>
        <dbReference type="ARBA" id="ARBA00004496"/>
    </source>
</evidence>
<dbReference type="GO" id="GO:0031201">
    <property type="term" value="C:SNARE complex"/>
    <property type="evidence" value="ECO:0007669"/>
    <property type="project" value="TreeGrafter"/>
</dbReference>
<dbReference type="Gene3D" id="1.20.5.110">
    <property type="match status" value="1"/>
</dbReference>
<evidence type="ECO:0000256" key="9">
    <source>
        <dbReference type="PROSITE-ProRule" id="PRU00221"/>
    </source>
</evidence>
<dbReference type="Gene3D" id="2.130.10.10">
    <property type="entry name" value="YVTN repeat-like/Quinoprotein amine dehydrogenase"/>
    <property type="match status" value="2"/>
</dbReference>
<evidence type="ECO:0000256" key="3">
    <source>
        <dbReference type="ARBA" id="ARBA00008070"/>
    </source>
</evidence>
<reference evidence="13" key="1">
    <citation type="submission" date="2021-02" db="EMBL/GenBank/DDBJ databases">
        <authorList>
            <person name="Nowell W R."/>
        </authorList>
    </citation>
    <scope>NUCLEOTIDE SEQUENCE</scope>
    <source>
        <strain evidence="13">Ploen Becks lab</strain>
    </source>
</reference>
<dbReference type="OrthoDB" id="19944at2759"/>
<name>A0A813XRC9_9BILA</name>
<evidence type="ECO:0000256" key="5">
    <source>
        <dbReference type="ARBA" id="ARBA00022483"/>
    </source>
</evidence>
<evidence type="ECO:0000256" key="11">
    <source>
        <dbReference type="SAM" id="MobiDB-lite"/>
    </source>
</evidence>
<proteinExistence type="inferred from homology"/>
<gene>
    <name evidence="13" type="ORF">OXX778_LOCUS10056</name>
</gene>
<feature type="region of interest" description="Disordered" evidence="11">
    <location>
        <begin position="726"/>
        <end position="753"/>
    </location>
</feature>
<feature type="domain" description="V-SNARE coiled-coil homology" evidence="12">
    <location>
        <begin position="1190"/>
        <end position="1250"/>
    </location>
</feature>
<evidence type="ECO:0000256" key="10">
    <source>
        <dbReference type="PROSITE-ProRule" id="PRU00290"/>
    </source>
</evidence>
<keyword evidence="8" id="KW-0677">Repeat</keyword>
<keyword evidence="7 9" id="KW-0853">WD repeat</keyword>
<evidence type="ECO:0000256" key="6">
    <source>
        <dbReference type="ARBA" id="ARBA00022490"/>
    </source>
</evidence>
<evidence type="ECO:0000256" key="1">
    <source>
        <dbReference type="ARBA" id="ARBA00004202"/>
    </source>
</evidence>
<dbReference type="InterPro" id="IPR015943">
    <property type="entry name" value="WD40/YVTN_repeat-like_dom_sf"/>
</dbReference>
<dbReference type="PRINTS" id="PR00962">
    <property type="entry name" value="LETHAL2GIANT"/>
</dbReference>
<dbReference type="InterPro" id="IPR001680">
    <property type="entry name" value="WD40_rpt"/>
</dbReference>
<dbReference type="EMBL" id="CAJNOC010001548">
    <property type="protein sequence ID" value="CAF0873618.1"/>
    <property type="molecule type" value="Genomic_DNA"/>
</dbReference>
<organism evidence="13 14">
    <name type="scientific">Brachionus calyciflorus</name>
    <dbReference type="NCBI Taxonomy" id="104777"/>
    <lineage>
        <taxon>Eukaryota</taxon>
        <taxon>Metazoa</taxon>
        <taxon>Spiralia</taxon>
        <taxon>Gnathifera</taxon>
        <taxon>Rotifera</taxon>
        <taxon>Eurotatoria</taxon>
        <taxon>Monogononta</taxon>
        <taxon>Pseudotrocha</taxon>
        <taxon>Ploima</taxon>
        <taxon>Brachionidae</taxon>
        <taxon>Brachionus</taxon>
    </lineage>
</organism>
<dbReference type="SUPFAM" id="SSF50998">
    <property type="entry name" value="Quinoprotein alcohol dehydrogenase-like"/>
    <property type="match status" value="1"/>
</dbReference>
<dbReference type="GO" id="GO:0045159">
    <property type="term" value="F:myosin II binding"/>
    <property type="evidence" value="ECO:0007669"/>
    <property type="project" value="TreeGrafter"/>
</dbReference>
<dbReference type="PROSITE" id="PS50892">
    <property type="entry name" value="V_SNARE"/>
    <property type="match status" value="1"/>
</dbReference>